<organism evidence="1 2">
    <name type="scientific">Coprococcus comes</name>
    <dbReference type="NCBI Taxonomy" id="410072"/>
    <lineage>
        <taxon>Bacteria</taxon>
        <taxon>Bacillati</taxon>
        <taxon>Bacillota</taxon>
        <taxon>Clostridia</taxon>
        <taxon>Lachnospirales</taxon>
        <taxon>Lachnospiraceae</taxon>
        <taxon>Coprococcus</taxon>
    </lineage>
</organism>
<evidence type="ECO:0000313" key="1">
    <source>
        <dbReference type="EMBL" id="CUO65020.1"/>
    </source>
</evidence>
<dbReference type="AlphaFoldDB" id="A0A174GW00"/>
<proteinExistence type="predicted"/>
<reference evidence="1 2" key="1">
    <citation type="submission" date="2015-09" db="EMBL/GenBank/DDBJ databases">
        <authorList>
            <consortium name="Pathogen Informatics"/>
        </authorList>
    </citation>
    <scope>NUCLEOTIDE SEQUENCE [LARGE SCALE GENOMIC DNA]</scope>
    <source>
        <strain evidence="1 2">2789STDY5834866</strain>
    </source>
</reference>
<gene>
    <name evidence="1" type="ORF">ERS852481_02555</name>
</gene>
<dbReference type="Proteomes" id="UP000095362">
    <property type="component" value="Unassembled WGS sequence"/>
</dbReference>
<dbReference type="EMBL" id="CYZK01000020">
    <property type="protein sequence ID" value="CUO65020.1"/>
    <property type="molecule type" value="Genomic_DNA"/>
</dbReference>
<name>A0A174GW00_9FIRM</name>
<evidence type="ECO:0000313" key="2">
    <source>
        <dbReference type="Proteomes" id="UP000095362"/>
    </source>
</evidence>
<protein>
    <submittedName>
        <fullName evidence="1">Uncharacterized protein</fullName>
    </submittedName>
</protein>
<dbReference type="STRING" id="410072.ERS852525_02023"/>
<sequence>MRKLHKKPLIMAAATLALTGTLAVGSAMAYFTTYSTAGGGVKMNMGFTETIPNETVDQNGKHVTISNIGDYDCFVRVTAFAPVTLTYNTPDGGWTEMVDENDKNVSYWCYDDVLPAGKTTEQELNITYKFPEGNDKPEEFNIVVIQECTPVLYDEDGNPYADWNHVIKDDSTQTTE</sequence>
<accession>A0A174GW00</accession>
<dbReference type="RefSeq" id="WP_055261833.1">
    <property type="nucleotide sequence ID" value="NZ_CYZK01000020.1"/>
</dbReference>